<dbReference type="AlphaFoldDB" id="A0A401Z015"/>
<keyword evidence="2" id="KW-1185">Reference proteome</keyword>
<dbReference type="InterPro" id="IPR046862">
    <property type="entry name" value="Rhomboid_2"/>
</dbReference>
<dbReference type="RefSeq" id="WP_307721588.1">
    <property type="nucleotide sequence ID" value="NZ_BIFH01000037.1"/>
</dbReference>
<dbReference type="EMBL" id="BIFH01000037">
    <property type="protein sequence ID" value="GCE00126.1"/>
    <property type="molecule type" value="Genomic_DNA"/>
</dbReference>
<evidence type="ECO:0008006" key="3">
    <source>
        <dbReference type="Google" id="ProtNLM"/>
    </source>
</evidence>
<sequence length="205" mass="21232">MSLPIAFLLTAGMLTALQSWMFEPTERAALVDWASTNLTNLRGRPIESLAGSAFVLEPDRWSHLTIAVLALAALVDRFGNLRAGLIVGAAHVIGTTVGQGLLAARIALRHAPTDLRDMTDVGPSYLVIAALAAVALTGRRWPIRAPAITLLTWNALSWPEGLAHANVADIGHLTACLTGAVTGGALALRGRTARGAAPAVGPVGG</sequence>
<dbReference type="Proteomes" id="UP000286931">
    <property type="component" value="Unassembled WGS sequence"/>
</dbReference>
<accession>A0A401Z015</accession>
<evidence type="ECO:0000313" key="1">
    <source>
        <dbReference type="EMBL" id="GCE00126.1"/>
    </source>
</evidence>
<protein>
    <recommendedName>
        <fullName evidence="3">Peptidase S54 rhomboid domain-containing protein</fullName>
    </recommendedName>
</protein>
<evidence type="ECO:0000313" key="2">
    <source>
        <dbReference type="Proteomes" id="UP000286931"/>
    </source>
</evidence>
<comment type="caution">
    <text evidence="1">The sequence shown here is derived from an EMBL/GenBank/DDBJ whole genome shotgun (WGS) entry which is preliminary data.</text>
</comment>
<reference evidence="1 2" key="1">
    <citation type="submission" date="2018-12" db="EMBL/GenBank/DDBJ databases">
        <title>Draft genome sequence of Embleya hyalina NBRC 13850T.</title>
        <authorList>
            <person name="Komaki H."/>
            <person name="Hosoyama A."/>
            <person name="Kimura A."/>
            <person name="Ichikawa N."/>
            <person name="Tamura T."/>
        </authorList>
    </citation>
    <scope>NUCLEOTIDE SEQUENCE [LARGE SCALE GENOMIC DNA]</scope>
    <source>
        <strain evidence="1 2">NBRC 13850</strain>
    </source>
</reference>
<name>A0A401Z015_9ACTN</name>
<organism evidence="1 2">
    <name type="scientific">Embleya hyalina</name>
    <dbReference type="NCBI Taxonomy" id="516124"/>
    <lineage>
        <taxon>Bacteria</taxon>
        <taxon>Bacillati</taxon>
        <taxon>Actinomycetota</taxon>
        <taxon>Actinomycetes</taxon>
        <taxon>Kitasatosporales</taxon>
        <taxon>Streptomycetaceae</taxon>
        <taxon>Embleya</taxon>
    </lineage>
</organism>
<dbReference type="Pfam" id="PF20401">
    <property type="entry name" value="Rhomboid_2"/>
    <property type="match status" value="1"/>
</dbReference>
<gene>
    <name evidence="1" type="ORF">EHYA_07851</name>
</gene>
<proteinExistence type="predicted"/>